<keyword evidence="1" id="KW-0732">Signal</keyword>
<organism evidence="2 3">
    <name type="scientific">Durusdinium trenchii</name>
    <dbReference type="NCBI Taxonomy" id="1381693"/>
    <lineage>
        <taxon>Eukaryota</taxon>
        <taxon>Sar</taxon>
        <taxon>Alveolata</taxon>
        <taxon>Dinophyceae</taxon>
        <taxon>Suessiales</taxon>
        <taxon>Symbiodiniaceae</taxon>
        <taxon>Durusdinium</taxon>
    </lineage>
</organism>
<dbReference type="EMBL" id="CAXAMN010021751">
    <property type="protein sequence ID" value="CAK9062989.1"/>
    <property type="molecule type" value="Genomic_DNA"/>
</dbReference>
<evidence type="ECO:0000313" key="2">
    <source>
        <dbReference type="EMBL" id="CAK9062989.1"/>
    </source>
</evidence>
<evidence type="ECO:0000313" key="3">
    <source>
        <dbReference type="Proteomes" id="UP001642484"/>
    </source>
</evidence>
<keyword evidence="3" id="KW-1185">Reference proteome</keyword>
<comment type="caution">
    <text evidence="2">The sequence shown here is derived from an EMBL/GenBank/DDBJ whole genome shotgun (WGS) entry which is preliminary data.</text>
</comment>
<sequence length="58" mass="6746">MAWALCQVLHCGWSCSRAVAELLACQSARWDSLARCPKRQRERRIVLQESFGLLRKAW</sequence>
<proteinExistence type="predicted"/>
<dbReference type="Proteomes" id="UP001642484">
    <property type="component" value="Unassembled WGS sequence"/>
</dbReference>
<name>A0ABP0NJM4_9DINO</name>
<feature type="chain" id="PRO_5047514801" evidence="1">
    <location>
        <begin position="21"/>
        <end position="58"/>
    </location>
</feature>
<gene>
    <name evidence="2" type="ORF">CCMP2556_LOCUS30982</name>
</gene>
<accession>A0ABP0NJM4</accession>
<evidence type="ECO:0000256" key="1">
    <source>
        <dbReference type="SAM" id="SignalP"/>
    </source>
</evidence>
<protein>
    <submittedName>
        <fullName evidence="2">Uncharacterized protein</fullName>
    </submittedName>
</protein>
<reference evidence="2 3" key="1">
    <citation type="submission" date="2024-02" db="EMBL/GenBank/DDBJ databases">
        <authorList>
            <person name="Chen Y."/>
            <person name="Shah S."/>
            <person name="Dougan E. K."/>
            <person name="Thang M."/>
            <person name="Chan C."/>
        </authorList>
    </citation>
    <scope>NUCLEOTIDE SEQUENCE [LARGE SCALE GENOMIC DNA]</scope>
</reference>
<feature type="signal peptide" evidence="1">
    <location>
        <begin position="1"/>
        <end position="20"/>
    </location>
</feature>